<organism evidence="2 3">
    <name type="scientific">Portunus trituberculatus</name>
    <name type="common">Swimming crab</name>
    <name type="synonym">Neptunus trituberculatus</name>
    <dbReference type="NCBI Taxonomy" id="210409"/>
    <lineage>
        <taxon>Eukaryota</taxon>
        <taxon>Metazoa</taxon>
        <taxon>Ecdysozoa</taxon>
        <taxon>Arthropoda</taxon>
        <taxon>Crustacea</taxon>
        <taxon>Multicrustacea</taxon>
        <taxon>Malacostraca</taxon>
        <taxon>Eumalacostraca</taxon>
        <taxon>Eucarida</taxon>
        <taxon>Decapoda</taxon>
        <taxon>Pleocyemata</taxon>
        <taxon>Brachyura</taxon>
        <taxon>Eubrachyura</taxon>
        <taxon>Portunoidea</taxon>
        <taxon>Portunidae</taxon>
        <taxon>Portuninae</taxon>
        <taxon>Portunus</taxon>
    </lineage>
</organism>
<evidence type="ECO:0000313" key="3">
    <source>
        <dbReference type="Proteomes" id="UP000324222"/>
    </source>
</evidence>
<dbReference type="EMBL" id="VSRR010006376">
    <property type="protein sequence ID" value="MPC44646.1"/>
    <property type="molecule type" value="Genomic_DNA"/>
</dbReference>
<reference evidence="2 3" key="1">
    <citation type="submission" date="2019-05" db="EMBL/GenBank/DDBJ databases">
        <title>Another draft genome of Portunus trituberculatus and its Hox gene families provides insights of decapod evolution.</title>
        <authorList>
            <person name="Jeong J.-H."/>
            <person name="Song I."/>
            <person name="Kim S."/>
            <person name="Choi T."/>
            <person name="Kim D."/>
            <person name="Ryu S."/>
            <person name="Kim W."/>
        </authorList>
    </citation>
    <scope>NUCLEOTIDE SEQUENCE [LARGE SCALE GENOMIC DNA]</scope>
    <source>
        <tissue evidence="2">Muscle</tissue>
    </source>
</reference>
<feature type="region of interest" description="Disordered" evidence="1">
    <location>
        <begin position="1"/>
        <end position="156"/>
    </location>
</feature>
<protein>
    <submittedName>
        <fullName evidence="2">Uncharacterized protein</fullName>
    </submittedName>
</protein>
<dbReference type="AlphaFoldDB" id="A0A5B7FGX8"/>
<name>A0A5B7FGX8_PORTR</name>
<gene>
    <name evidence="2" type="ORF">E2C01_038323</name>
</gene>
<keyword evidence="3" id="KW-1185">Reference proteome</keyword>
<feature type="region of interest" description="Disordered" evidence="1">
    <location>
        <begin position="170"/>
        <end position="193"/>
    </location>
</feature>
<dbReference type="Proteomes" id="UP000324222">
    <property type="component" value="Unassembled WGS sequence"/>
</dbReference>
<feature type="compositionally biased region" description="Basic and acidic residues" evidence="1">
    <location>
        <begin position="52"/>
        <end position="73"/>
    </location>
</feature>
<feature type="compositionally biased region" description="Basic and acidic residues" evidence="1">
    <location>
        <begin position="85"/>
        <end position="112"/>
    </location>
</feature>
<sequence>MYLKDTCVGSESHGTAGGRLQGGKEAGRPRCRGTERDRGTARQGKPGGRVQGGREQRDRGLGRQKGGDKESTGREVGGMETGMQEGREEGKQGDRVQRDRGHGNRGGGDGKRGRQRARRKGGGLLHPDPDDHRQSLFSVSTRRASPPSRPAAKNSALLFKMNVFTLTKSVHNKAHHTPPPPDKQTEEWSSASG</sequence>
<proteinExistence type="predicted"/>
<comment type="caution">
    <text evidence="2">The sequence shown here is derived from an EMBL/GenBank/DDBJ whole genome shotgun (WGS) entry which is preliminary data.</text>
</comment>
<feature type="compositionally biased region" description="Basic and acidic residues" evidence="1">
    <location>
        <begin position="25"/>
        <end position="40"/>
    </location>
</feature>
<evidence type="ECO:0000313" key="2">
    <source>
        <dbReference type="EMBL" id="MPC44646.1"/>
    </source>
</evidence>
<accession>A0A5B7FGX8</accession>
<evidence type="ECO:0000256" key="1">
    <source>
        <dbReference type="SAM" id="MobiDB-lite"/>
    </source>
</evidence>